<keyword evidence="10" id="KW-1185">Reference proteome</keyword>
<evidence type="ECO:0000256" key="7">
    <source>
        <dbReference type="PROSITE-ProRule" id="PRU00268"/>
    </source>
</evidence>
<reference evidence="9 10" key="1">
    <citation type="submission" date="2015-04" db="EMBL/GenBank/DDBJ databases">
        <title>Lasius niger genome sequencing.</title>
        <authorList>
            <person name="Konorov E.A."/>
            <person name="Nikitin M.A."/>
            <person name="Kirill M.V."/>
            <person name="Chang P."/>
        </authorList>
    </citation>
    <scope>NUCLEOTIDE SEQUENCE [LARGE SCALE GENOMIC DNA]</scope>
    <source>
        <tissue evidence="9">Whole</tissue>
    </source>
</reference>
<dbReference type="Gene3D" id="3.30.160.20">
    <property type="match status" value="1"/>
</dbReference>
<organism evidence="9 10">
    <name type="scientific">Lasius niger</name>
    <name type="common">Black garden ant</name>
    <dbReference type="NCBI Taxonomy" id="67767"/>
    <lineage>
        <taxon>Eukaryota</taxon>
        <taxon>Metazoa</taxon>
        <taxon>Ecdysozoa</taxon>
        <taxon>Arthropoda</taxon>
        <taxon>Hexapoda</taxon>
        <taxon>Insecta</taxon>
        <taxon>Pterygota</taxon>
        <taxon>Neoptera</taxon>
        <taxon>Endopterygota</taxon>
        <taxon>Hymenoptera</taxon>
        <taxon>Apocrita</taxon>
        <taxon>Aculeata</taxon>
        <taxon>Formicoidea</taxon>
        <taxon>Formicidae</taxon>
        <taxon>Formicinae</taxon>
        <taxon>Lasius</taxon>
        <taxon>Lasius</taxon>
    </lineage>
</organism>
<keyword evidence="5 7" id="KW-0687">Ribonucleoprotein</keyword>
<dbReference type="SUPFAM" id="SSF54768">
    <property type="entry name" value="dsRNA-binding domain-like"/>
    <property type="match status" value="1"/>
</dbReference>
<gene>
    <name evidence="9" type="ORF">RF55_3389</name>
</gene>
<evidence type="ECO:0000256" key="2">
    <source>
        <dbReference type="ARBA" id="ARBA00008945"/>
    </source>
</evidence>
<dbReference type="Proteomes" id="UP000036403">
    <property type="component" value="Unassembled WGS sequence"/>
</dbReference>
<feature type="domain" description="S5 DRBM" evidence="8">
    <location>
        <begin position="164"/>
        <end position="210"/>
    </location>
</feature>
<evidence type="ECO:0000256" key="1">
    <source>
        <dbReference type="ARBA" id="ARBA00004173"/>
    </source>
</evidence>
<name>A0A0J7L0L3_LASNI</name>
<comment type="similarity">
    <text evidence="2">Belongs to the universal ribosomal protein uS5 family.</text>
</comment>
<dbReference type="InterPro" id="IPR013810">
    <property type="entry name" value="Ribosomal_uS5_N"/>
</dbReference>
<dbReference type="AlphaFoldDB" id="A0A0J7L0L3"/>
<accession>A0A0J7L0L3</accession>
<evidence type="ECO:0000256" key="5">
    <source>
        <dbReference type="ARBA" id="ARBA00023274"/>
    </source>
</evidence>
<keyword evidence="3 7" id="KW-0689">Ribosomal protein</keyword>
<dbReference type="PaxDb" id="67767-A0A0J7L0L3"/>
<comment type="caution">
    <text evidence="9">The sequence shown here is derived from an EMBL/GenBank/DDBJ whole genome shotgun (WGS) entry which is preliminary data.</text>
</comment>
<dbReference type="STRING" id="67767.A0A0J7L0L3"/>
<evidence type="ECO:0000259" key="8">
    <source>
        <dbReference type="PROSITE" id="PS50881"/>
    </source>
</evidence>
<dbReference type="FunFam" id="3.30.160.20:FF:000022">
    <property type="entry name" value="28S ribosomal protein S5, mitochondrial"/>
    <property type="match status" value="1"/>
</dbReference>
<dbReference type="EMBL" id="LBMM01001428">
    <property type="protein sequence ID" value="KMQ96337.1"/>
    <property type="molecule type" value="Genomic_DNA"/>
</dbReference>
<dbReference type="GO" id="GO:0003723">
    <property type="term" value="F:RNA binding"/>
    <property type="evidence" value="ECO:0007669"/>
    <property type="project" value="InterPro"/>
</dbReference>
<dbReference type="PANTHER" id="PTHR48277:SF1">
    <property type="entry name" value="MITOCHONDRIAL RIBOSOMAL PROTEIN S5"/>
    <property type="match status" value="1"/>
</dbReference>
<evidence type="ECO:0000313" key="9">
    <source>
        <dbReference type="EMBL" id="KMQ96337.1"/>
    </source>
</evidence>
<dbReference type="GO" id="GO:0005763">
    <property type="term" value="C:mitochondrial small ribosomal subunit"/>
    <property type="evidence" value="ECO:0007669"/>
    <property type="project" value="UniProtKB-ARBA"/>
</dbReference>
<dbReference type="PANTHER" id="PTHR48277">
    <property type="entry name" value="MITOCHONDRIAL RIBOSOMAL PROTEIN S5"/>
    <property type="match status" value="1"/>
</dbReference>
<dbReference type="InterPro" id="IPR048584">
    <property type="entry name" value="Ribosomal_uS5m_N"/>
</dbReference>
<sequence length="226" mass="24752">MACRLLRICRVANNSIKNAQSVSSESADELWKGVTSVSNAGRRRGRAKGLARKRDLNRGQIIGVGKIPIQFPGLNTPVFRGRELLQQQKLPVDPEREEKLATLRQSQTGMKRVKLSPLERGWTSAGMGGRKIGPPDPIGEDTFEGFETWILQNKMITCMTGNLGRKTRISSFVVTGNGNGLAGFALAKAPVGKASLKAAKNRAGQRLIYIPRYKEHTGKEITVNTI</sequence>
<evidence type="ECO:0000256" key="3">
    <source>
        <dbReference type="ARBA" id="ARBA00022980"/>
    </source>
</evidence>
<evidence type="ECO:0000313" key="10">
    <source>
        <dbReference type="Proteomes" id="UP000036403"/>
    </source>
</evidence>
<evidence type="ECO:0000256" key="4">
    <source>
        <dbReference type="ARBA" id="ARBA00023128"/>
    </source>
</evidence>
<dbReference type="PROSITE" id="PS50881">
    <property type="entry name" value="S5_DSRBD"/>
    <property type="match status" value="1"/>
</dbReference>
<proteinExistence type="inferred from homology"/>
<dbReference type="InterPro" id="IPR000851">
    <property type="entry name" value="Ribosomal_uS5"/>
</dbReference>
<dbReference type="Pfam" id="PF00333">
    <property type="entry name" value="Ribosomal_S5"/>
    <property type="match status" value="1"/>
</dbReference>
<dbReference type="OrthoDB" id="309483at2759"/>
<dbReference type="GO" id="GO:0003735">
    <property type="term" value="F:structural constituent of ribosome"/>
    <property type="evidence" value="ECO:0007669"/>
    <property type="project" value="UniProtKB-UniRule"/>
</dbReference>
<keyword evidence="4" id="KW-0496">Mitochondrion</keyword>
<comment type="subcellular location">
    <subcellularLocation>
        <location evidence="1">Mitochondrion</location>
    </subcellularLocation>
</comment>
<evidence type="ECO:0000256" key="6">
    <source>
        <dbReference type="ARBA" id="ARBA00039335"/>
    </source>
</evidence>
<dbReference type="Pfam" id="PF21251">
    <property type="entry name" value="Ribosomal_uS5m_N"/>
    <property type="match status" value="1"/>
</dbReference>
<protein>
    <recommendedName>
        <fullName evidence="6">Small ribosomal subunit protein uS5m</fullName>
    </recommendedName>
</protein>
<dbReference type="GO" id="GO:0006412">
    <property type="term" value="P:translation"/>
    <property type="evidence" value="ECO:0007669"/>
    <property type="project" value="InterPro"/>
</dbReference>